<feature type="domain" description="Endo-beta-1,6-galactanase-like" evidence="1">
    <location>
        <begin position="23"/>
        <end position="133"/>
    </location>
</feature>
<dbReference type="GO" id="GO:0004553">
    <property type="term" value="F:hydrolase activity, hydrolyzing O-glycosyl compounds"/>
    <property type="evidence" value="ECO:0007669"/>
    <property type="project" value="InterPro"/>
</dbReference>
<reference evidence="2 3" key="1">
    <citation type="journal article" date="2016" name="Genome Biol. Evol.">
        <title>Gene Family Evolution Reflects Adaptation to Soil Environmental Stressors in the Genome of the Collembolan Orchesella cincta.</title>
        <authorList>
            <person name="Faddeeva-Vakhrusheva A."/>
            <person name="Derks M.F."/>
            <person name="Anvar S.Y."/>
            <person name="Agamennone V."/>
            <person name="Suring W."/>
            <person name="Smit S."/>
            <person name="van Straalen N.M."/>
            <person name="Roelofs D."/>
        </authorList>
    </citation>
    <scope>NUCLEOTIDE SEQUENCE [LARGE SCALE GENOMIC DNA]</scope>
    <source>
        <tissue evidence="2">Mixed pool</tissue>
    </source>
</reference>
<dbReference type="InterPro" id="IPR039514">
    <property type="entry name" value="6GAL-like"/>
</dbReference>
<dbReference type="Pfam" id="PF14587">
    <property type="entry name" value="Glyco_hydr_30_2"/>
    <property type="match status" value="1"/>
</dbReference>
<keyword evidence="3" id="KW-1185">Reference proteome</keyword>
<dbReference type="Proteomes" id="UP000094527">
    <property type="component" value="Unassembled WGS sequence"/>
</dbReference>
<evidence type="ECO:0000259" key="1">
    <source>
        <dbReference type="Pfam" id="PF14587"/>
    </source>
</evidence>
<dbReference type="PANTHER" id="PTHR42767:SF1">
    <property type="entry name" value="ENDO-BETA-1,6-GALACTANASE-LIKE DOMAIN-CONTAINING PROTEIN"/>
    <property type="match status" value="1"/>
</dbReference>
<comment type="caution">
    <text evidence="2">The sequence shown here is derived from an EMBL/GenBank/DDBJ whole genome shotgun (WGS) entry which is preliminary data.</text>
</comment>
<accession>A0A1D2MX27</accession>
<dbReference type="AlphaFoldDB" id="A0A1D2MX27"/>
<dbReference type="PANTHER" id="PTHR42767">
    <property type="entry name" value="ENDO-BETA-1,6-GALACTANASE"/>
    <property type="match status" value="1"/>
</dbReference>
<dbReference type="EMBL" id="LJIJ01000450">
    <property type="protein sequence ID" value="ODM97364.1"/>
    <property type="molecule type" value="Genomic_DNA"/>
</dbReference>
<evidence type="ECO:0000313" key="3">
    <source>
        <dbReference type="Proteomes" id="UP000094527"/>
    </source>
</evidence>
<dbReference type="Gene3D" id="2.60.40.1180">
    <property type="entry name" value="Golgi alpha-mannosidase II"/>
    <property type="match status" value="1"/>
</dbReference>
<gene>
    <name evidence="2" type="ORF">Ocin01_09317</name>
</gene>
<sequence length="511" mass="55625">MNSLVQDDLKWIGMLYSVRLTISGCSKGNSRNPPLHSNFDAVNSAAFADYATEVIKYFHENLNITFTSYAPFNEPFGLHGIGSWAGNLSQQEGCNMDRPTMVSIIQSVHEAIEAKNMSFLKIAISDETQVNTQLQSYDYFVDAGVSDLFGQVNVHGYWDQVELSRKDLLSMRCSKAGHGLWMDEMGWGGTPVENMEQGLNIANRIVVDLRKMLPSAWVYWQVVEGGGGWGLLEVPYVNTTVDIIKYNSGYYAMEQFSQHIKQGSKLIYISNENSIAALDLVTQKLVIVVVNAEDSEVSQEFDLGLFESVGSLALFRTSPNEQHLNLPPPTISASNKVQVVSPPQSISTLEVSDVVLASGENLLQNGGFESVQDINGTSYPTAWTLQGGSNNGITSENSWRGEYSGVLDIRLGSTSALLQNITLASSKLLASCTLYLTAWCSSSQGGTKLGVKINAGEGPVVDINRNGAYSSYGVSFSASAGDIIEVYFENTGALLMGVARVDNVFLHAKCE</sequence>
<organism evidence="2 3">
    <name type="scientific">Orchesella cincta</name>
    <name type="common">Springtail</name>
    <name type="synonym">Podura cincta</name>
    <dbReference type="NCBI Taxonomy" id="48709"/>
    <lineage>
        <taxon>Eukaryota</taxon>
        <taxon>Metazoa</taxon>
        <taxon>Ecdysozoa</taxon>
        <taxon>Arthropoda</taxon>
        <taxon>Hexapoda</taxon>
        <taxon>Collembola</taxon>
        <taxon>Entomobryomorpha</taxon>
        <taxon>Entomobryoidea</taxon>
        <taxon>Orchesellidae</taxon>
        <taxon>Orchesellinae</taxon>
        <taxon>Orchesella</taxon>
    </lineage>
</organism>
<dbReference type="SUPFAM" id="SSF51445">
    <property type="entry name" value="(Trans)glycosidases"/>
    <property type="match status" value="1"/>
</dbReference>
<name>A0A1D2MX27_ORCCI</name>
<dbReference type="Gene3D" id="2.60.120.260">
    <property type="entry name" value="Galactose-binding domain-like"/>
    <property type="match status" value="1"/>
</dbReference>
<dbReference type="OrthoDB" id="2012278at2759"/>
<protein>
    <submittedName>
        <fullName evidence="2">Endo-beta-1,6-galactanase</fullName>
    </submittedName>
</protein>
<dbReference type="InterPro" id="IPR017853">
    <property type="entry name" value="GH"/>
</dbReference>
<dbReference type="InterPro" id="IPR039743">
    <property type="entry name" value="6GAL/EXGAL"/>
</dbReference>
<dbReference type="InterPro" id="IPR013780">
    <property type="entry name" value="Glyco_hydro_b"/>
</dbReference>
<proteinExistence type="predicted"/>
<dbReference type="STRING" id="48709.A0A1D2MX27"/>
<dbReference type="Gene3D" id="3.20.20.80">
    <property type="entry name" value="Glycosidases"/>
    <property type="match status" value="1"/>
</dbReference>
<evidence type="ECO:0000313" key="2">
    <source>
        <dbReference type="EMBL" id="ODM97364.1"/>
    </source>
</evidence>